<dbReference type="PROSITE" id="PS51029">
    <property type="entry name" value="MADF"/>
    <property type="match status" value="1"/>
</dbReference>
<dbReference type="EMBL" id="JABSTR010001040">
    <property type="protein sequence ID" value="KAH9383292.1"/>
    <property type="molecule type" value="Genomic_DNA"/>
</dbReference>
<proteinExistence type="predicted"/>
<dbReference type="VEuPathDB" id="VectorBase:HLOH_043978"/>
<dbReference type="OrthoDB" id="6081971at2759"/>
<evidence type="ECO:0000313" key="3">
    <source>
        <dbReference type="EMBL" id="KAH9383292.1"/>
    </source>
</evidence>
<dbReference type="InterPro" id="IPR039353">
    <property type="entry name" value="TF_Adf1"/>
</dbReference>
<name>A0A9J6H7Q1_HAELO</name>
<evidence type="ECO:0000259" key="2">
    <source>
        <dbReference type="PROSITE" id="PS51029"/>
    </source>
</evidence>
<dbReference type="Pfam" id="PF10545">
    <property type="entry name" value="MADF_DNA_bdg"/>
    <property type="match status" value="1"/>
</dbReference>
<feature type="region of interest" description="Disordered" evidence="1">
    <location>
        <begin position="168"/>
        <end position="187"/>
    </location>
</feature>
<comment type="caution">
    <text evidence="3">The sequence shown here is derived from an EMBL/GenBank/DDBJ whole genome shotgun (WGS) entry which is preliminary data.</text>
</comment>
<keyword evidence="4" id="KW-1185">Reference proteome</keyword>
<feature type="region of interest" description="Disordered" evidence="1">
    <location>
        <begin position="86"/>
        <end position="124"/>
    </location>
</feature>
<dbReference type="PANTHER" id="PTHR12243">
    <property type="entry name" value="MADF DOMAIN TRANSCRIPTION FACTOR"/>
    <property type="match status" value="1"/>
</dbReference>
<dbReference type="SMART" id="SM00595">
    <property type="entry name" value="MADF"/>
    <property type="match status" value="1"/>
</dbReference>
<sequence>MSDDFTVRLCKLVQGHPELYDIFNDNFHNEDAKNSAWNLISTELGVPQSKCVIKWKSLKHQFVKAKKDQNTTWDLWPALQFLDEAADKGGPRKRKSMAATTGPDNADPLDSGSRKRKRESMAAATRLDDGTDLMDSMCIDDLVGGDDSTGTTAELTGVEILAEVTTERTNEDAAEVVPPSADSAPLPTSTEASAVVALPHHYCSAIKGIGMSLVERLDCVEEVVYNTPGYSAAVL</sequence>
<gene>
    <name evidence="3" type="ORF">HPB48_024412</name>
</gene>
<accession>A0A9J6H7Q1</accession>
<reference evidence="3 4" key="1">
    <citation type="journal article" date="2020" name="Cell">
        <title>Large-Scale Comparative Analyses of Tick Genomes Elucidate Their Genetic Diversity and Vector Capacities.</title>
        <authorList>
            <consortium name="Tick Genome and Microbiome Consortium (TIGMIC)"/>
            <person name="Jia N."/>
            <person name="Wang J."/>
            <person name="Shi W."/>
            <person name="Du L."/>
            <person name="Sun Y."/>
            <person name="Zhan W."/>
            <person name="Jiang J.F."/>
            <person name="Wang Q."/>
            <person name="Zhang B."/>
            <person name="Ji P."/>
            <person name="Bell-Sakyi L."/>
            <person name="Cui X.M."/>
            <person name="Yuan T.T."/>
            <person name="Jiang B.G."/>
            <person name="Yang W.F."/>
            <person name="Lam T.T."/>
            <person name="Chang Q.C."/>
            <person name="Ding S.J."/>
            <person name="Wang X.J."/>
            <person name="Zhu J.G."/>
            <person name="Ruan X.D."/>
            <person name="Zhao L."/>
            <person name="Wei J.T."/>
            <person name="Ye R.Z."/>
            <person name="Que T.C."/>
            <person name="Du C.H."/>
            <person name="Zhou Y.H."/>
            <person name="Cheng J.X."/>
            <person name="Dai P.F."/>
            <person name="Guo W.B."/>
            <person name="Han X.H."/>
            <person name="Huang E.J."/>
            <person name="Li L.F."/>
            <person name="Wei W."/>
            <person name="Gao Y.C."/>
            <person name="Liu J.Z."/>
            <person name="Shao H.Z."/>
            <person name="Wang X."/>
            <person name="Wang C.C."/>
            <person name="Yang T.C."/>
            <person name="Huo Q.B."/>
            <person name="Li W."/>
            <person name="Chen H.Y."/>
            <person name="Chen S.E."/>
            <person name="Zhou L.G."/>
            <person name="Ni X.B."/>
            <person name="Tian J.H."/>
            <person name="Sheng Y."/>
            <person name="Liu T."/>
            <person name="Pan Y.S."/>
            <person name="Xia L.Y."/>
            <person name="Li J."/>
            <person name="Zhao F."/>
            <person name="Cao W.C."/>
        </authorList>
    </citation>
    <scope>NUCLEOTIDE SEQUENCE [LARGE SCALE GENOMIC DNA]</scope>
    <source>
        <strain evidence="3">HaeL-2018</strain>
    </source>
</reference>
<protein>
    <recommendedName>
        <fullName evidence="2">MADF domain-containing protein</fullName>
    </recommendedName>
</protein>
<evidence type="ECO:0000313" key="4">
    <source>
        <dbReference type="Proteomes" id="UP000821853"/>
    </source>
</evidence>
<feature type="domain" description="MADF" evidence="2">
    <location>
        <begin position="8"/>
        <end position="87"/>
    </location>
</feature>
<dbReference type="AlphaFoldDB" id="A0A9J6H7Q1"/>
<dbReference type="PANTHER" id="PTHR12243:SF67">
    <property type="entry name" value="COREPRESSOR OF PANGOLIN, ISOFORM A-RELATED"/>
    <property type="match status" value="1"/>
</dbReference>
<dbReference type="Proteomes" id="UP000821853">
    <property type="component" value="Unassembled WGS sequence"/>
</dbReference>
<organism evidence="3 4">
    <name type="scientific">Haemaphysalis longicornis</name>
    <name type="common">Bush tick</name>
    <dbReference type="NCBI Taxonomy" id="44386"/>
    <lineage>
        <taxon>Eukaryota</taxon>
        <taxon>Metazoa</taxon>
        <taxon>Ecdysozoa</taxon>
        <taxon>Arthropoda</taxon>
        <taxon>Chelicerata</taxon>
        <taxon>Arachnida</taxon>
        <taxon>Acari</taxon>
        <taxon>Parasitiformes</taxon>
        <taxon>Ixodida</taxon>
        <taxon>Ixodoidea</taxon>
        <taxon>Ixodidae</taxon>
        <taxon>Haemaphysalinae</taxon>
        <taxon>Haemaphysalis</taxon>
    </lineage>
</organism>
<evidence type="ECO:0000256" key="1">
    <source>
        <dbReference type="SAM" id="MobiDB-lite"/>
    </source>
</evidence>
<dbReference type="InterPro" id="IPR006578">
    <property type="entry name" value="MADF-dom"/>
</dbReference>